<evidence type="ECO:0000256" key="5">
    <source>
        <dbReference type="SAM" id="MobiDB-lite"/>
    </source>
</evidence>
<organism evidence="7 8">
    <name type="scientific">Cinnamomum micranthum f. kanehirae</name>
    <dbReference type="NCBI Taxonomy" id="337451"/>
    <lineage>
        <taxon>Eukaryota</taxon>
        <taxon>Viridiplantae</taxon>
        <taxon>Streptophyta</taxon>
        <taxon>Embryophyta</taxon>
        <taxon>Tracheophyta</taxon>
        <taxon>Spermatophyta</taxon>
        <taxon>Magnoliopsida</taxon>
        <taxon>Magnoliidae</taxon>
        <taxon>Laurales</taxon>
        <taxon>Lauraceae</taxon>
        <taxon>Cinnamomum</taxon>
    </lineage>
</organism>
<dbReference type="InterPro" id="IPR004332">
    <property type="entry name" value="Transposase_MuDR"/>
</dbReference>
<feature type="region of interest" description="Disordered" evidence="5">
    <location>
        <begin position="109"/>
        <end position="181"/>
    </location>
</feature>
<dbReference type="PROSITE" id="PS50966">
    <property type="entry name" value="ZF_SWIM"/>
    <property type="match status" value="1"/>
</dbReference>
<evidence type="ECO:0000259" key="6">
    <source>
        <dbReference type="PROSITE" id="PS50966"/>
    </source>
</evidence>
<evidence type="ECO:0000256" key="4">
    <source>
        <dbReference type="PROSITE-ProRule" id="PRU00325"/>
    </source>
</evidence>
<dbReference type="PANTHER" id="PTHR31973:SF187">
    <property type="entry name" value="MUTATOR TRANSPOSASE MUDRA PROTEIN"/>
    <property type="match status" value="1"/>
</dbReference>
<feature type="domain" description="SWIM-type" evidence="6">
    <location>
        <begin position="698"/>
        <end position="732"/>
    </location>
</feature>
<dbReference type="GO" id="GO:0008270">
    <property type="term" value="F:zinc ion binding"/>
    <property type="evidence" value="ECO:0007669"/>
    <property type="project" value="UniProtKB-KW"/>
</dbReference>
<dbReference type="PANTHER" id="PTHR31973">
    <property type="entry name" value="POLYPROTEIN, PUTATIVE-RELATED"/>
    <property type="match status" value="1"/>
</dbReference>
<dbReference type="SMART" id="SM00575">
    <property type="entry name" value="ZnF_PMZ"/>
    <property type="match status" value="1"/>
</dbReference>
<protein>
    <recommendedName>
        <fullName evidence="6">SWIM-type domain-containing protein</fullName>
    </recommendedName>
</protein>
<dbReference type="AlphaFoldDB" id="A0A3S3QQ60"/>
<keyword evidence="1" id="KW-0479">Metal-binding</keyword>
<accession>A0A3S3QQ60</accession>
<dbReference type="InterPro" id="IPR006564">
    <property type="entry name" value="Znf_PMZ"/>
</dbReference>
<evidence type="ECO:0000313" key="7">
    <source>
        <dbReference type="EMBL" id="RWR87935.1"/>
    </source>
</evidence>
<evidence type="ECO:0000256" key="1">
    <source>
        <dbReference type="ARBA" id="ARBA00022723"/>
    </source>
</evidence>
<sequence length="826" mass="95150">MSDNEVLIIFHYDGEFVFDIIRPVYNGGRQKMRYLPRNITYGSLLNEALEASKWDTKIENLSMKYLHHNGRVFSLIILEDDNDIRGMLKASGNDQKGLYLYVNKSTNIESNQGEEHTRVKRKDMHGGSQDSSNRPEKSYKGKEVLHPTHVREHPTVNLCENNDMRSSSAHNVHSTDRTPGADYDIDRIDAEAEAPNDTICADVDFTKVYGNSIGVMTGNEHEATPINKVDPSNAISDVNFQDTMVPDDSTSETRTNSAREMWIGRLFPDRENFRRALAKFAIYNNFTLKHLKTNMTKVTARCKEESCPWRIHASIVDSGPEFKVRTYNPIHCCSKLMMGITHPQASAKLIEEFIEDKVRFNNHLKPKEIMHEYQKEFGIRITYRKAHIAKEMALRKVRGSYEESFKILPLYCIELRTTNPGTVTNIDTTAEGRFRRFFWAFGPCIRSFSSSMRPMIAVDGSHLWGKYPGVLLLAVTYDGNHKLFPIAFAFAEAECRDSWEWFLTNLFMALGSPKNLTIVSDHQKGLVPALTNIIPSARHCYCCHHIAENIKSVFSDFAIVMKFWRAAKAYRPCEFEACMNDILVVDQGAYNYINAIGKEHWSNAYVEGQRYEMLNSNAAECTNSLLKDTRVLPITEQVEEIRANLMEFFQKRHLESQNITTRLTPYAEKLMNQEVEESLQLHVRVAGPIEFQVQSAEFVDVVDLERRTCTCRKWEIMGIPCSHSLASMKMRNLNPYDFVEDWYLTTTYRTTYNEVLHATRDSRQWEHTSDEKVLPPCATKQPGRPKKNRVHVEGRNRQRRVVTCSNCKERGHNRHSCRNPPSEHCV</sequence>
<feature type="compositionally biased region" description="Basic and acidic residues" evidence="5">
    <location>
        <begin position="133"/>
        <end position="154"/>
    </location>
</feature>
<feature type="compositionally biased region" description="Polar residues" evidence="5">
    <location>
        <begin position="158"/>
        <end position="172"/>
    </location>
</feature>
<dbReference type="STRING" id="337451.A0A3S3QQ60"/>
<dbReference type="EMBL" id="QPKB01000006">
    <property type="protein sequence ID" value="RWR87935.1"/>
    <property type="molecule type" value="Genomic_DNA"/>
</dbReference>
<proteinExistence type="predicted"/>
<reference evidence="7 8" key="1">
    <citation type="journal article" date="2019" name="Nat. Plants">
        <title>Stout camphor tree genome fills gaps in understanding of flowering plant genome evolution.</title>
        <authorList>
            <person name="Chaw S.M."/>
            <person name="Liu Y.C."/>
            <person name="Wu Y.W."/>
            <person name="Wang H.Y."/>
            <person name="Lin C.I."/>
            <person name="Wu C.S."/>
            <person name="Ke H.M."/>
            <person name="Chang L.Y."/>
            <person name="Hsu C.Y."/>
            <person name="Yang H.T."/>
            <person name="Sudianto E."/>
            <person name="Hsu M.H."/>
            <person name="Wu K.P."/>
            <person name="Wang L.N."/>
            <person name="Leebens-Mack J.H."/>
            <person name="Tsai I.J."/>
        </authorList>
    </citation>
    <scope>NUCLEOTIDE SEQUENCE [LARGE SCALE GENOMIC DNA]</scope>
    <source>
        <strain evidence="8">cv. Chaw 1501</strain>
        <tissue evidence="7">Young leaves</tissue>
    </source>
</reference>
<dbReference type="Pfam" id="PF10551">
    <property type="entry name" value="MULE"/>
    <property type="match status" value="1"/>
</dbReference>
<dbReference type="InterPro" id="IPR007527">
    <property type="entry name" value="Znf_SWIM"/>
</dbReference>
<keyword evidence="8" id="KW-1185">Reference proteome</keyword>
<name>A0A3S3QQ60_9MAGN</name>
<comment type="caution">
    <text evidence="7">The sequence shown here is derived from an EMBL/GenBank/DDBJ whole genome shotgun (WGS) entry which is preliminary data.</text>
</comment>
<gene>
    <name evidence="7" type="ORF">CKAN_01689900</name>
</gene>
<evidence type="ECO:0000256" key="2">
    <source>
        <dbReference type="ARBA" id="ARBA00022771"/>
    </source>
</evidence>
<dbReference type="Pfam" id="PF04434">
    <property type="entry name" value="SWIM"/>
    <property type="match status" value="1"/>
</dbReference>
<evidence type="ECO:0000256" key="3">
    <source>
        <dbReference type="ARBA" id="ARBA00022833"/>
    </source>
</evidence>
<dbReference type="Pfam" id="PF03108">
    <property type="entry name" value="DBD_Tnp_Mut"/>
    <property type="match status" value="1"/>
</dbReference>
<dbReference type="InterPro" id="IPR018289">
    <property type="entry name" value="MULE_transposase_dom"/>
</dbReference>
<keyword evidence="3" id="KW-0862">Zinc</keyword>
<feature type="region of interest" description="Disordered" evidence="5">
    <location>
        <begin position="765"/>
        <end position="795"/>
    </location>
</feature>
<dbReference type="Proteomes" id="UP000283530">
    <property type="component" value="Unassembled WGS sequence"/>
</dbReference>
<keyword evidence="2 4" id="KW-0863">Zinc-finger</keyword>
<dbReference type="OrthoDB" id="1938144at2759"/>
<evidence type="ECO:0000313" key="8">
    <source>
        <dbReference type="Proteomes" id="UP000283530"/>
    </source>
</evidence>